<dbReference type="RefSeq" id="WP_014454891.1">
    <property type="nucleotide sequence ID" value="NC_017098.1"/>
</dbReference>
<name>H9UHA1_SPIAZ</name>
<sequence length="87" mass="10066">MNLIELKDVHHLNSHIHYRRIFQAKAVLEYLGRRPEERSIKFTIEHSPMGGSSVQIDYLDPIDYPLLPAKQMLKQAIAELDRNGKLG</sequence>
<dbReference type="AlphaFoldDB" id="H9UHA1"/>
<organism evidence="1 2">
    <name type="scientific">Spirochaeta africana (strain ATCC 700263 / DSM 8902 / Z-7692)</name>
    <dbReference type="NCBI Taxonomy" id="889378"/>
    <lineage>
        <taxon>Bacteria</taxon>
        <taxon>Pseudomonadati</taxon>
        <taxon>Spirochaetota</taxon>
        <taxon>Spirochaetia</taxon>
        <taxon>Spirochaetales</taxon>
        <taxon>Spirochaetaceae</taxon>
        <taxon>Spirochaeta</taxon>
    </lineage>
</organism>
<evidence type="ECO:0000313" key="2">
    <source>
        <dbReference type="Proteomes" id="UP000007383"/>
    </source>
</evidence>
<dbReference type="eggNOG" id="ENOG502ZWTW">
    <property type="taxonomic scope" value="Bacteria"/>
</dbReference>
<protein>
    <submittedName>
        <fullName evidence="1">Uncharacterized protein</fullName>
    </submittedName>
</protein>
<dbReference type="STRING" id="889378.Spiaf_0800"/>
<accession>H9UHA1</accession>
<dbReference type="KEGG" id="sfc:Spiaf_0800"/>
<dbReference type="HOGENOM" id="CLU_170137_1_0_12"/>
<dbReference type="OrthoDB" id="350788at2"/>
<keyword evidence="2" id="KW-1185">Reference proteome</keyword>
<evidence type="ECO:0000313" key="1">
    <source>
        <dbReference type="EMBL" id="AFG36894.1"/>
    </source>
</evidence>
<gene>
    <name evidence="1" type="ordered locus">Spiaf_0800</name>
</gene>
<reference evidence="2" key="1">
    <citation type="journal article" date="2013" name="Stand. Genomic Sci.">
        <title>Complete genome sequence of the halophilic bacterium Spirochaeta africana type strain (Z-7692(T)) from the alkaline Lake Magadi in the East African Rift.</title>
        <authorList>
            <person name="Liolos K."/>
            <person name="Abt B."/>
            <person name="Scheuner C."/>
            <person name="Teshima H."/>
            <person name="Held B."/>
            <person name="Lapidus A."/>
            <person name="Nolan M."/>
            <person name="Lucas S."/>
            <person name="Deshpande S."/>
            <person name="Cheng J.F."/>
            <person name="Tapia R."/>
            <person name="Goodwin L.A."/>
            <person name="Pitluck S."/>
            <person name="Pagani I."/>
            <person name="Ivanova N."/>
            <person name="Mavromatis K."/>
            <person name="Mikhailova N."/>
            <person name="Huntemann M."/>
            <person name="Pati A."/>
            <person name="Chen A."/>
            <person name="Palaniappan K."/>
            <person name="Land M."/>
            <person name="Rohde M."/>
            <person name="Tindall B.J."/>
            <person name="Detter J.C."/>
            <person name="Goker M."/>
            <person name="Bristow J."/>
            <person name="Eisen J.A."/>
            <person name="Markowitz V."/>
            <person name="Hugenholtz P."/>
            <person name="Woyke T."/>
            <person name="Klenk H.P."/>
            <person name="Kyrpides N.C."/>
        </authorList>
    </citation>
    <scope>NUCLEOTIDE SEQUENCE</scope>
    <source>
        <strain evidence="2">ATCC 700263 / DSM 8902 / Z-7692</strain>
    </source>
</reference>
<dbReference type="PATRIC" id="fig|889378.3.peg.804"/>
<dbReference type="EMBL" id="CP003282">
    <property type="protein sequence ID" value="AFG36894.1"/>
    <property type="molecule type" value="Genomic_DNA"/>
</dbReference>
<dbReference type="Proteomes" id="UP000007383">
    <property type="component" value="Chromosome"/>
</dbReference>
<proteinExistence type="predicted"/>